<feature type="compositionally biased region" description="Gly residues" evidence="1">
    <location>
        <begin position="326"/>
        <end position="340"/>
    </location>
</feature>
<reference evidence="2 3" key="1">
    <citation type="submission" date="2016-10" db="EMBL/GenBank/DDBJ databases">
        <authorList>
            <person name="de Groot N.N."/>
        </authorList>
    </citation>
    <scope>NUCLEOTIDE SEQUENCE [LARGE SCALE GENOMIC DNA]</scope>
    <source>
        <strain evidence="2 3">R5</strain>
    </source>
</reference>
<feature type="region of interest" description="Disordered" evidence="1">
    <location>
        <begin position="298"/>
        <end position="360"/>
    </location>
</feature>
<dbReference type="EMBL" id="FMZW01000010">
    <property type="protein sequence ID" value="SDD33053.1"/>
    <property type="molecule type" value="Genomic_DNA"/>
</dbReference>
<protein>
    <submittedName>
        <fullName evidence="2">Uncharacterized protein</fullName>
    </submittedName>
</protein>
<gene>
    <name evidence="2" type="ORF">SAMN05216337_101024</name>
</gene>
<evidence type="ECO:0000256" key="1">
    <source>
        <dbReference type="SAM" id="MobiDB-lite"/>
    </source>
</evidence>
<dbReference type="AlphaFoldDB" id="A0A1G6TVE5"/>
<dbReference type="Proteomes" id="UP000199245">
    <property type="component" value="Unassembled WGS sequence"/>
</dbReference>
<feature type="compositionally biased region" description="Pro residues" evidence="1">
    <location>
        <begin position="350"/>
        <end position="360"/>
    </location>
</feature>
<accession>A0A1G6TVE5</accession>
<name>A0A1G6TVE5_9BRAD</name>
<sequence length="360" mass="38782">MWKFSRAAACVGICLVMGGCTSLYYIHDPQTGVITAGELPYFLKSIRCEVVTFYQIERERRKEYLKIYKTRPEEAFNRYAHFDIDPFLYGTFFLELKVTDTGGLGAGTAFDYKHILSATSNEVSHVGPTASTQDTYDLIWSFLMKQNAQLASDTIPAAADSATYERGCYRGTPTDLTELESLAENKYPERVAYKRIIVDASKPFAAWLRDNAILIAANNLTPAMPSESAEPAQMTYTFSVQVTGGVEAKYSLTSVRWTPAAVQASASAQQFSNLGIYINGPNAVLANGAKSGSAGYAAKTPPLGSKDNPIYTAPSPGGEKSQEFPGGAGAGGRRSGGGPRTNGFIVAPVPVFPPSPTPNQ</sequence>
<evidence type="ECO:0000313" key="2">
    <source>
        <dbReference type="EMBL" id="SDD33053.1"/>
    </source>
</evidence>
<organism evidence="2 3">
    <name type="scientific">Bradyrhizobium brasilense</name>
    <dbReference type="NCBI Taxonomy" id="1419277"/>
    <lineage>
        <taxon>Bacteria</taxon>
        <taxon>Pseudomonadati</taxon>
        <taxon>Pseudomonadota</taxon>
        <taxon>Alphaproteobacteria</taxon>
        <taxon>Hyphomicrobiales</taxon>
        <taxon>Nitrobacteraceae</taxon>
        <taxon>Bradyrhizobium</taxon>
    </lineage>
</organism>
<evidence type="ECO:0000313" key="3">
    <source>
        <dbReference type="Proteomes" id="UP000199245"/>
    </source>
</evidence>
<proteinExistence type="predicted"/>
<dbReference type="PROSITE" id="PS51257">
    <property type="entry name" value="PROKAR_LIPOPROTEIN"/>
    <property type="match status" value="1"/>
</dbReference>